<comment type="caution">
    <text evidence="2">The sequence shown here is derived from an EMBL/GenBank/DDBJ whole genome shotgun (WGS) entry which is preliminary data.</text>
</comment>
<evidence type="ECO:0000313" key="3">
    <source>
        <dbReference type="Proteomes" id="UP000614334"/>
    </source>
</evidence>
<feature type="chain" id="PRO_5034183906" description="Secreted protein" evidence="1">
    <location>
        <begin position="16"/>
        <end position="87"/>
    </location>
</feature>
<sequence>MLLACWPFCFPLANTFLLHFLIVADNLTLLGPLNRLGWRCVAGVQGFEVKGFLIGDVAPAQVNWESGEGAGAGSFCAPKTSKSQAGV</sequence>
<evidence type="ECO:0008006" key="4">
    <source>
        <dbReference type="Google" id="ProtNLM"/>
    </source>
</evidence>
<organism evidence="2 3">
    <name type="scientific">Rhizoctonia solani</name>
    <dbReference type="NCBI Taxonomy" id="456999"/>
    <lineage>
        <taxon>Eukaryota</taxon>
        <taxon>Fungi</taxon>
        <taxon>Dikarya</taxon>
        <taxon>Basidiomycota</taxon>
        <taxon>Agaricomycotina</taxon>
        <taxon>Agaricomycetes</taxon>
        <taxon>Cantharellales</taxon>
        <taxon>Ceratobasidiaceae</taxon>
        <taxon>Rhizoctonia</taxon>
    </lineage>
</organism>
<accession>A0A8H7M8Q0</accession>
<dbReference type="Proteomes" id="UP000614334">
    <property type="component" value="Unassembled WGS sequence"/>
</dbReference>
<protein>
    <recommendedName>
        <fullName evidence="4">Secreted protein</fullName>
    </recommendedName>
</protein>
<name>A0A8H7M8Q0_9AGAM</name>
<gene>
    <name evidence="2" type="ORF">RHS01_01351</name>
</gene>
<dbReference type="EMBL" id="JACYCF010000002">
    <property type="protein sequence ID" value="KAF8760329.1"/>
    <property type="molecule type" value="Genomic_DNA"/>
</dbReference>
<proteinExistence type="predicted"/>
<keyword evidence="1" id="KW-0732">Signal</keyword>
<dbReference type="AlphaFoldDB" id="A0A8H7M8Q0"/>
<reference evidence="2" key="1">
    <citation type="submission" date="2020-09" db="EMBL/GenBank/DDBJ databases">
        <title>Comparative genome analyses of four rice-infecting Rhizoctonia solani isolates reveal extensive enrichment of homogalacturonan modification genes.</title>
        <authorList>
            <person name="Lee D.-Y."/>
            <person name="Jeon J."/>
            <person name="Kim K.-T."/>
            <person name="Cheong K."/>
            <person name="Song H."/>
            <person name="Choi G."/>
            <person name="Ko J."/>
            <person name="Opiyo S.O."/>
            <person name="Zuo S."/>
            <person name="Madhav S."/>
            <person name="Lee Y.-H."/>
            <person name="Wang G.-L."/>
        </authorList>
    </citation>
    <scope>NUCLEOTIDE SEQUENCE</scope>
    <source>
        <strain evidence="2">AG1-IA B2</strain>
    </source>
</reference>
<feature type="signal peptide" evidence="1">
    <location>
        <begin position="1"/>
        <end position="15"/>
    </location>
</feature>
<evidence type="ECO:0000256" key="1">
    <source>
        <dbReference type="SAM" id="SignalP"/>
    </source>
</evidence>
<evidence type="ECO:0000313" key="2">
    <source>
        <dbReference type="EMBL" id="KAF8760329.1"/>
    </source>
</evidence>